<dbReference type="EMBL" id="JAOQJL010000048">
    <property type="protein sequence ID" value="MCU6767032.1"/>
    <property type="molecule type" value="Genomic_DNA"/>
</dbReference>
<dbReference type="InterPro" id="IPR031655">
    <property type="entry name" value="FokI_D3"/>
</dbReference>
<comment type="caution">
    <text evidence="4">The sequence shown here is derived from an EMBL/GenBank/DDBJ whole genome shotgun (WGS) entry which is preliminary data.</text>
</comment>
<dbReference type="PANTHER" id="PTHR34580">
    <property type="match status" value="1"/>
</dbReference>
<dbReference type="Pfam" id="PF16902">
    <property type="entry name" value="FokI_D3"/>
    <property type="match status" value="1"/>
</dbReference>
<dbReference type="RefSeq" id="WP_158422760.1">
    <property type="nucleotide sequence ID" value="NZ_JAOQJL010000048.1"/>
</dbReference>
<dbReference type="PROSITE" id="PS52050">
    <property type="entry name" value="WYL"/>
    <property type="match status" value="1"/>
</dbReference>
<dbReference type="SUPFAM" id="SSF46785">
    <property type="entry name" value="Winged helix' DNA-binding domain"/>
    <property type="match status" value="1"/>
</dbReference>
<dbReference type="InterPro" id="IPR036388">
    <property type="entry name" value="WH-like_DNA-bd_sf"/>
</dbReference>
<accession>A0ABT2TXR7</accession>
<dbReference type="InterPro" id="IPR026881">
    <property type="entry name" value="WYL_dom"/>
</dbReference>
<reference evidence="4 5" key="1">
    <citation type="journal article" date="2021" name="ISME Commun">
        <title>Automated analysis of genomic sequences facilitates high-throughput and comprehensive description of bacteria.</title>
        <authorList>
            <person name="Hitch T.C.A."/>
        </authorList>
    </citation>
    <scope>NUCLEOTIDE SEQUENCE [LARGE SCALE GENOMIC DNA]</scope>
    <source>
        <strain evidence="4 5">Sanger_23</strain>
    </source>
</reference>
<evidence type="ECO:0000313" key="5">
    <source>
        <dbReference type="Proteomes" id="UP001652409"/>
    </source>
</evidence>
<dbReference type="Proteomes" id="UP001652409">
    <property type="component" value="Unassembled WGS sequence"/>
</dbReference>
<name>A0ABT2TXR7_9FIRM</name>
<dbReference type="Pfam" id="PF13280">
    <property type="entry name" value="WYL"/>
    <property type="match status" value="1"/>
</dbReference>
<dbReference type="Pfam" id="PF25583">
    <property type="entry name" value="WCX"/>
    <property type="match status" value="1"/>
</dbReference>
<dbReference type="Gene3D" id="1.10.10.10">
    <property type="entry name" value="Winged helix-like DNA-binding domain superfamily/Winged helix DNA-binding domain"/>
    <property type="match status" value="1"/>
</dbReference>
<evidence type="ECO:0000259" key="3">
    <source>
        <dbReference type="Pfam" id="PF25583"/>
    </source>
</evidence>
<evidence type="ECO:0000259" key="2">
    <source>
        <dbReference type="Pfam" id="PF16902"/>
    </source>
</evidence>
<protein>
    <submittedName>
        <fullName evidence="4">WYL domain-containing protein</fullName>
    </submittedName>
</protein>
<dbReference type="PANTHER" id="PTHR34580:SF1">
    <property type="entry name" value="PROTEIN PAFC"/>
    <property type="match status" value="1"/>
</dbReference>
<dbReference type="InterPro" id="IPR036390">
    <property type="entry name" value="WH_DNA-bd_sf"/>
</dbReference>
<feature type="domain" description="WYL" evidence="1">
    <location>
        <begin position="142"/>
        <end position="215"/>
    </location>
</feature>
<evidence type="ECO:0000259" key="1">
    <source>
        <dbReference type="Pfam" id="PF13280"/>
    </source>
</evidence>
<dbReference type="InterPro" id="IPR051534">
    <property type="entry name" value="CBASS_pafABC_assoc_protein"/>
</dbReference>
<feature type="domain" description="FokI D3" evidence="2">
    <location>
        <begin position="23"/>
        <end position="65"/>
    </location>
</feature>
<dbReference type="InterPro" id="IPR057727">
    <property type="entry name" value="WCX_dom"/>
</dbReference>
<organism evidence="4 5">
    <name type="scientific">Blautia ammoniilytica</name>
    <dbReference type="NCBI Taxonomy" id="2981782"/>
    <lineage>
        <taxon>Bacteria</taxon>
        <taxon>Bacillati</taxon>
        <taxon>Bacillota</taxon>
        <taxon>Clostridia</taxon>
        <taxon>Lachnospirales</taxon>
        <taxon>Lachnospiraceae</taxon>
        <taxon>Blautia</taxon>
    </lineage>
</organism>
<gene>
    <name evidence="4" type="ORF">OCV61_16815</name>
</gene>
<feature type="domain" description="WCX" evidence="3">
    <location>
        <begin position="251"/>
        <end position="324"/>
    </location>
</feature>
<evidence type="ECO:0000313" key="4">
    <source>
        <dbReference type="EMBL" id="MCU6767032.1"/>
    </source>
</evidence>
<sequence length="329" mass="38159">MPKSFHQKIKILYLMQAFLERTDKEHPMTVKDLQAYLANAGISAERKTVYDDIENLRVFGLDIVNRREKPSGFYLAHREFELAELKLLVDAVQSSKFITSGKSRQLIRKLEGLASVHQARELQRQVWVENRVKSMNESIYHNIDQIHQAISSDRQICFQYCEWTLSKQLSLKRNGERYRISPWKMIWKDENYYLIGLDEKSGIVKHYRVDKMLKISLEAEARNGREFFESFDEARFAAGTFGMFGGREEAVGLKFENRLVGVVIDHFGQSTMIIGKDENHFSIKVRVNVSGQFFGWLAGLGAGVEIISPENVRCEYRDYLKKALAHYEG</sequence>
<keyword evidence="5" id="KW-1185">Reference proteome</keyword>
<proteinExistence type="predicted"/>